<feature type="region of interest" description="Disordered" evidence="17">
    <location>
        <begin position="798"/>
        <end position="847"/>
    </location>
</feature>
<dbReference type="GO" id="GO:0003682">
    <property type="term" value="F:chromatin binding"/>
    <property type="evidence" value="ECO:0007669"/>
    <property type="project" value="TreeGrafter"/>
</dbReference>
<feature type="compositionally biased region" description="Acidic residues" evidence="17">
    <location>
        <begin position="1078"/>
        <end position="1089"/>
    </location>
</feature>
<feature type="compositionally biased region" description="Low complexity" evidence="17">
    <location>
        <begin position="99"/>
        <end position="116"/>
    </location>
</feature>
<feature type="compositionally biased region" description="Polar residues" evidence="17">
    <location>
        <begin position="1"/>
        <end position="35"/>
    </location>
</feature>
<dbReference type="KEGG" id="kne:92180473"/>
<evidence type="ECO:0000256" key="1">
    <source>
        <dbReference type="ARBA" id="ARBA00004123"/>
    </source>
</evidence>
<dbReference type="RefSeq" id="XP_066802715.1">
    <property type="nucleotide sequence ID" value="XM_066946323.1"/>
</dbReference>
<dbReference type="GO" id="GO:0006357">
    <property type="term" value="P:regulation of transcription by RNA polymerase II"/>
    <property type="evidence" value="ECO:0007669"/>
    <property type="project" value="TreeGrafter"/>
</dbReference>
<feature type="active site" description="Proton donor/acceptor" evidence="14">
    <location>
        <position position="740"/>
    </location>
</feature>
<feature type="compositionally biased region" description="Low complexity" evidence="17">
    <location>
        <begin position="168"/>
        <end position="180"/>
    </location>
</feature>
<keyword evidence="6" id="KW-0677">Repeat</keyword>
<dbReference type="Gene3D" id="3.30.40.10">
    <property type="entry name" value="Zinc/RING finger domain, C3HC4 (zinc finger)"/>
    <property type="match status" value="1"/>
</dbReference>
<dbReference type="CDD" id="cd15526">
    <property type="entry name" value="PHD1_MOZ_d4"/>
    <property type="match status" value="1"/>
</dbReference>
<feature type="compositionally biased region" description="Basic residues" evidence="17">
    <location>
        <begin position="391"/>
        <end position="400"/>
    </location>
</feature>
<keyword evidence="10" id="KW-0007">Acetylation</keyword>
<evidence type="ECO:0000313" key="21">
    <source>
        <dbReference type="Proteomes" id="UP001388673"/>
    </source>
</evidence>
<feature type="region of interest" description="Disordered" evidence="17">
    <location>
        <begin position="391"/>
        <end position="436"/>
    </location>
</feature>
<dbReference type="EC" id="2.3.1.48" evidence="3 16"/>
<dbReference type="InterPro" id="IPR016181">
    <property type="entry name" value="Acyl_CoA_acyltransferase"/>
</dbReference>
<dbReference type="GO" id="GO:0008270">
    <property type="term" value="F:zinc ion binding"/>
    <property type="evidence" value="ECO:0007669"/>
    <property type="project" value="UniProtKB-KW"/>
</dbReference>
<dbReference type="AlphaFoldDB" id="A0AAW0YLV0"/>
<dbReference type="InterPro" id="IPR019787">
    <property type="entry name" value="Znf_PHD-finger"/>
</dbReference>
<dbReference type="Gene3D" id="3.40.630.30">
    <property type="match status" value="1"/>
</dbReference>
<dbReference type="GeneID" id="92180473"/>
<dbReference type="GO" id="GO:0003712">
    <property type="term" value="F:transcription coregulator activity"/>
    <property type="evidence" value="ECO:0007669"/>
    <property type="project" value="TreeGrafter"/>
</dbReference>
<dbReference type="FunFam" id="3.40.630.30:FF:000001">
    <property type="entry name" value="Histone acetyltransferase"/>
    <property type="match status" value="1"/>
</dbReference>
<keyword evidence="9" id="KW-0156">Chromatin regulator</keyword>
<dbReference type="PANTHER" id="PTHR10615">
    <property type="entry name" value="HISTONE ACETYLTRANSFERASE"/>
    <property type="match status" value="1"/>
</dbReference>
<dbReference type="SMART" id="SM00249">
    <property type="entry name" value="PHD"/>
    <property type="match status" value="2"/>
</dbReference>
<proteinExistence type="inferred from homology"/>
<dbReference type="InterPro" id="IPR036388">
    <property type="entry name" value="WH-like_DNA-bd_sf"/>
</dbReference>
<dbReference type="Proteomes" id="UP001388673">
    <property type="component" value="Unassembled WGS sequence"/>
</dbReference>
<feature type="region of interest" description="Disordered" evidence="17">
    <location>
        <begin position="1"/>
        <end position="151"/>
    </location>
</feature>
<evidence type="ECO:0000259" key="18">
    <source>
        <dbReference type="PROSITE" id="PS50016"/>
    </source>
</evidence>
<feature type="compositionally biased region" description="Polar residues" evidence="17">
    <location>
        <begin position="198"/>
        <end position="207"/>
    </location>
</feature>
<dbReference type="FunFam" id="3.30.40.10:FF:000005">
    <property type="entry name" value="zinc finger protein isoform X1"/>
    <property type="match status" value="1"/>
</dbReference>
<dbReference type="GO" id="GO:1990467">
    <property type="term" value="C:NuA3a histone acetyltransferase complex"/>
    <property type="evidence" value="ECO:0007669"/>
    <property type="project" value="TreeGrafter"/>
</dbReference>
<evidence type="ECO:0000256" key="7">
    <source>
        <dbReference type="ARBA" id="ARBA00022771"/>
    </source>
</evidence>
<sequence length="1155" mass="126760">MRTPTRTRALSSRPRSGASRNSSTVTPSKRQSRIMSPTPIVNVPLVPVDIPIDPELLHEAGELDDMEDAEGELVDEDEDELDSIPVGEIDTSQYPYHQPRLSATPSSSRSYPSLPTKLPRASSHLHDRLDSTSTSSFTPVPTFPKKRGRPFKDSLKNQVYAGYLPSPSTNGFPSSSSATKFKGKGKGKGKVSGRSTDHAFQTPTTTQPNGRMIVAREELCSFCAGTDERNKAGEKERMVSCSKCGRSGHPTCLNMWTPRLRAKVLTYDWNCIECKTCEQCHVKGDDSRLMFCDTCDRGWHSYCLNPPLAKPPKGAWHCPKCVAVIARTSFPSASHSAPVILNTSSRKGKGKGVELPTPTARGRKTGTGRTTSAISYDESGVFDDPRVKVKMPKSAKGKGRGRAESEDGGPPVIVRLRVPSGSRRQELESENEEEKIPYGGVITGVDADMSKTTITEIDKEAFEKSRKAAEAKLGGPPPPTWDPQVSLAASPAPSPLGHGIMSTPTPGRATPMNGGSASRPLRDRLLQQSVVDSPGYPFPTTPGPSHTPHHHHSSHHTSTSASSKPEKIKTIRFGPYDIDTWYSAPYPEEYAHVPDGRLWLCEFCLKYMKSGFVANRHRLKCKVRHPPGDEIYRDGSVSVFEVDGRKNKIYCQNLCLLAKMFLDHKTLYYDVEPFLFYVMTEVDDLGARFVGYFSKEKRSIDNNVSCIMTLPVRQRKGWGQLLIDFSYLLSKKEGRVGSPEKPLSGLGAVTYKGYWRLAVFSYLRSAPADVTMDDISLATSITLEDIYSVLEDESMINVLDSPPRDTPSRGGRWRGRGRGSRGGGTGRSSVHRRKAESADKDSSEAEVKLPSKYEIVVDRQYIEAVLQKHADKGHLKLRPERLKYHPFLVTRNPTMPSDTMARATLQAAGIESTTPETSQELTTPATTDLLGGETMDIDQDKNDLEKIAAGEDHATLALLAELSASPQRSLRKRRSEEMDSPVKRLRSGDSSLVRANGSPARRSMRDVQGLSSMINGGVNGHGHRHQDGVAGGGDLGVKSLGGAISLNESGLSGAEPLRGREASLSKPKRGRMTVVIAPEEEEEEIEEIEERGGERVHRQIEAVDQGQLQSHQDLHVSPGSVQDEYGEDEDAEGEDEDAEGEDEDAEGEEDEEYVE</sequence>
<feature type="compositionally biased region" description="Basic residues" evidence="17">
    <location>
        <begin position="181"/>
        <end position="191"/>
    </location>
</feature>
<feature type="domain" description="MYST-type HAT" evidence="19">
    <location>
        <begin position="563"/>
        <end position="886"/>
    </location>
</feature>
<dbReference type="GO" id="GO:0004402">
    <property type="term" value="F:histone acetyltransferase activity"/>
    <property type="evidence" value="ECO:0007669"/>
    <property type="project" value="InterPro"/>
</dbReference>
<evidence type="ECO:0000256" key="4">
    <source>
        <dbReference type="ARBA" id="ARBA00022679"/>
    </source>
</evidence>
<dbReference type="SUPFAM" id="SSF57903">
    <property type="entry name" value="FYVE/PHD zinc finger"/>
    <property type="match status" value="2"/>
</dbReference>
<dbReference type="Pfam" id="PF00628">
    <property type="entry name" value="PHD"/>
    <property type="match status" value="2"/>
</dbReference>
<accession>A0AAW0YLV0</accession>
<dbReference type="Pfam" id="PF01853">
    <property type="entry name" value="MOZ_SAS"/>
    <property type="match status" value="1"/>
</dbReference>
<evidence type="ECO:0000256" key="13">
    <source>
        <dbReference type="ARBA" id="ARBA00023242"/>
    </source>
</evidence>
<evidence type="ECO:0000256" key="12">
    <source>
        <dbReference type="ARBA" id="ARBA00023163"/>
    </source>
</evidence>
<feature type="compositionally biased region" description="Low complexity" evidence="17">
    <location>
        <begin position="39"/>
        <end position="54"/>
    </location>
</feature>
<dbReference type="Gene3D" id="1.10.10.10">
    <property type="entry name" value="Winged helix-like DNA-binding domain superfamily/Winged helix DNA-binding domain"/>
    <property type="match status" value="1"/>
</dbReference>
<dbReference type="GO" id="GO:0005634">
    <property type="term" value="C:nucleus"/>
    <property type="evidence" value="ECO:0007669"/>
    <property type="project" value="UniProtKB-SubCell"/>
</dbReference>
<keyword evidence="13 16" id="KW-0539">Nucleus</keyword>
<evidence type="ECO:0000259" key="19">
    <source>
        <dbReference type="PROSITE" id="PS51726"/>
    </source>
</evidence>
<evidence type="ECO:0000256" key="11">
    <source>
        <dbReference type="ARBA" id="ARBA00023015"/>
    </source>
</evidence>
<keyword evidence="21" id="KW-1185">Reference proteome</keyword>
<feature type="compositionally biased region" description="Basic and acidic residues" evidence="17">
    <location>
        <begin position="835"/>
        <end position="847"/>
    </location>
</feature>
<evidence type="ECO:0000256" key="3">
    <source>
        <dbReference type="ARBA" id="ARBA00013184"/>
    </source>
</evidence>
<feature type="region of interest" description="Disordered" evidence="17">
    <location>
        <begin position="531"/>
        <end position="566"/>
    </location>
</feature>
<evidence type="ECO:0000256" key="15">
    <source>
        <dbReference type="PROSITE-ProRule" id="PRU00146"/>
    </source>
</evidence>
<evidence type="ECO:0000256" key="10">
    <source>
        <dbReference type="ARBA" id="ARBA00022990"/>
    </source>
</evidence>
<name>A0AAW0YLV0_9TREE</name>
<evidence type="ECO:0000256" key="8">
    <source>
        <dbReference type="ARBA" id="ARBA00022833"/>
    </source>
</evidence>
<dbReference type="InterPro" id="IPR013083">
    <property type="entry name" value="Znf_RING/FYVE/PHD"/>
</dbReference>
<evidence type="ECO:0000256" key="17">
    <source>
        <dbReference type="SAM" id="MobiDB-lite"/>
    </source>
</evidence>
<dbReference type="InterPro" id="IPR002717">
    <property type="entry name" value="HAT_MYST-type"/>
</dbReference>
<feature type="region of interest" description="Disordered" evidence="17">
    <location>
        <begin position="168"/>
        <end position="207"/>
    </location>
</feature>
<protein>
    <recommendedName>
        <fullName evidence="3 16">Histone acetyltransferase</fullName>
        <ecNumber evidence="3 16">2.3.1.48</ecNumber>
    </recommendedName>
</protein>
<dbReference type="PANTHER" id="PTHR10615:SF161">
    <property type="entry name" value="HISTONE ACETYLTRANSFERASE KAT7"/>
    <property type="match status" value="1"/>
</dbReference>
<evidence type="ECO:0000256" key="9">
    <source>
        <dbReference type="ARBA" id="ARBA00022853"/>
    </source>
</evidence>
<feature type="compositionally biased region" description="Basic and acidic residues" evidence="17">
    <location>
        <begin position="1090"/>
        <end position="1101"/>
    </location>
</feature>
<comment type="similarity">
    <text evidence="2 16">Belongs to the MYST (SAS/MOZ) family.</text>
</comment>
<keyword evidence="7 15" id="KW-0863">Zinc-finger</keyword>
<dbReference type="SUPFAM" id="SSF55729">
    <property type="entry name" value="Acyl-CoA N-acyltransferases (Nat)"/>
    <property type="match status" value="1"/>
</dbReference>
<feature type="region of interest" description="Disordered" evidence="17">
    <location>
        <begin position="1048"/>
        <end position="1155"/>
    </location>
</feature>
<evidence type="ECO:0000256" key="6">
    <source>
        <dbReference type="ARBA" id="ARBA00022737"/>
    </source>
</evidence>
<feature type="compositionally biased region" description="Low complexity" evidence="17">
    <location>
        <begin position="131"/>
        <end position="140"/>
    </location>
</feature>
<dbReference type="Gene3D" id="3.30.60.60">
    <property type="entry name" value="N-acetyl transferase-like"/>
    <property type="match status" value="1"/>
</dbReference>
<dbReference type="InterPro" id="IPR040706">
    <property type="entry name" value="Zf-MYST"/>
</dbReference>
<keyword evidence="11" id="KW-0805">Transcription regulation</keyword>
<keyword evidence="8" id="KW-0862">Zinc</keyword>
<feature type="compositionally biased region" description="Acidic residues" evidence="17">
    <location>
        <begin position="1124"/>
        <end position="1155"/>
    </location>
</feature>
<feature type="domain" description="PHD-type" evidence="18">
    <location>
        <begin position="271"/>
        <end position="324"/>
    </location>
</feature>
<dbReference type="PROSITE" id="PS51726">
    <property type="entry name" value="MYST_HAT"/>
    <property type="match status" value="1"/>
</dbReference>
<dbReference type="InterPro" id="IPR011011">
    <property type="entry name" value="Znf_FYVE_PHD"/>
</dbReference>
<reference evidence="20 21" key="1">
    <citation type="journal article" date="2024" name="bioRxiv">
        <title>Comparative genomics of Cryptococcus and Kwoniella reveals pathogenesis evolution and contrasting karyotype dynamics via intercentromeric recombination or chromosome fusion.</title>
        <authorList>
            <person name="Coelho M.A."/>
            <person name="David-Palma M."/>
            <person name="Shea T."/>
            <person name="Bowers K."/>
            <person name="McGinley-Smith S."/>
            <person name="Mohammad A.W."/>
            <person name="Gnirke A."/>
            <person name="Yurkov A.M."/>
            <person name="Nowrousian M."/>
            <person name="Sun S."/>
            <person name="Cuomo C.A."/>
            <person name="Heitman J."/>
        </authorList>
    </citation>
    <scope>NUCLEOTIDE SEQUENCE [LARGE SCALE GENOMIC DNA]</scope>
    <source>
        <strain evidence="20 21">CBS 13917</strain>
    </source>
</reference>
<dbReference type="FunFam" id="3.30.60.60:FF:000001">
    <property type="entry name" value="Histone acetyltransferase"/>
    <property type="match status" value="1"/>
</dbReference>
<feature type="region of interest" description="Disordered" evidence="17">
    <location>
        <begin position="965"/>
        <end position="1005"/>
    </location>
</feature>
<evidence type="ECO:0000256" key="14">
    <source>
        <dbReference type="PIRSR" id="PIRSR602717-51"/>
    </source>
</evidence>
<comment type="subcellular location">
    <subcellularLocation>
        <location evidence="1 16">Nucleus</location>
    </subcellularLocation>
</comment>
<dbReference type="PROSITE" id="PS50016">
    <property type="entry name" value="ZF_PHD_2"/>
    <property type="match status" value="1"/>
</dbReference>
<feature type="region of interest" description="Disordered" evidence="17">
    <location>
        <begin position="342"/>
        <end position="372"/>
    </location>
</feature>
<organism evidence="20 21">
    <name type="scientific">Kwoniella newhampshirensis</name>
    <dbReference type="NCBI Taxonomy" id="1651941"/>
    <lineage>
        <taxon>Eukaryota</taxon>
        <taxon>Fungi</taxon>
        <taxon>Dikarya</taxon>
        <taxon>Basidiomycota</taxon>
        <taxon>Agaricomycotina</taxon>
        <taxon>Tremellomycetes</taxon>
        <taxon>Tremellales</taxon>
        <taxon>Cryptococcaceae</taxon>
        <taxon>Kwoniella</taxon>
    </lineage>
</organism>
<keyword evidence="12" id="KW-0804">Transcription</keyword>
<dbReference type="InterPro" id="IPR001965">
    <property type="entry name" value="Znf_PHD"/>
</dbReference>
<comment type="catalytic activity">
    <reaction evidence="16">
        <text>L-lysyl-[protein] + acetyl-CoA = N(6)-acetyl-L-lysyl-[protein] + CoA + H(+)</text>
        <dbReference type="Rhea" id="RHEA:45948"/>
        <dbReference type="Rhea" id="RHEA-COMP:9752"/>
        <dbReference type="Rhea" id="RHEA-COMP:10731"/>
        <dbReference type="ChEBI" id="CHEBI:15378"/>
        <dbReference type="ChEBI" id="CHEBI:29969"/>
        <dbReference type="ChEBI" id="CHEBI:57287"/>
        <dbReference type="ChEBI" id="CHEBI:57288"/>
        <dbReference type="ChEBI" id="CHEBI:61930"/>
        <dbReference type="EC" id="2.3.1.48"/>
    </reaction>
</comment>
<keyword evidence="4" id="KW-0808">Transferase</keyword>
<dbReference type="GO" id="GO:0031507">
    <property type="term" value="P:heterochromatin formation"/>
    <property type="evidence" value="ECO:0007669"/>
    <property type="project" value="UniProtKB-ARBA"/>
</dbReference>
<keyword evidence="5" id="KW-0479">Metal-binding</keyword>
<gene>
    <name evidence="20" type="ORF">IAR55_003215</name>
</gene>
<evidence type="ECO:0000256" key="2">
    <source>
        <dbReference type="ARBA" id="ARBA00010107"/>
    </source>
</evidence>
<dbReference type="InterPro" id="IPR050603">
    <property type="entry name" value="MYST_HAT"/>
</dbReference>
<dbReference type="Pfam" id="PF17772">
    <property type="entry name" value="zf-MYST"/>
    <property type="match status" value="1"/>
</dbReference>
<evidence type="ECO:0000313" key="20">
    <source>
        <dbReference type="EMBL" id="KAK8854477.1"/>
    </source>
</evidence>
<evidence type="ECO:0000256" key="5">
    <source>
        <dbReference type="ARBA" id="ARBA00022723"/>
    </source>
</evidence>
<feature type="compositionally biased region" description="Acidic residues" evidence="17">
    <location>
        <begin position="62"/>
        <end position="82"/>
    </location>
</feature>
<feature type="region of interest" description="Disordered" evidence="17">
    <location>
        <begin position="463"/>
        <end position="519"/>
    </location>
</feature>
<dbReference type="EMBL" id="JBCAWK010000006">
    <property type="protein sequence ID" value="KAK8854477.1"/>
    <property type="molecule type" value="Genomic_DNA"/>
</dbReference>
<comment type="caution">
    <text evidence="20">The sequence shown here is derived from an EMBL/GenBank/DDBJ whole genome shotgun (WGS) entry which is preliminary data.</text>
</comment>
<evidence type="ECO:0000256" key="16">
    <source>
        <dbReference type="RuleBase" id="RU361211"/>
    </source>
</evidence>